<comment type="caution">
    <text evidence="2">The sequence shown here is derived from an EMBL/GenBank/DDBJ whole genome shotgun (WGS) entry which is preliminary data.</text>
</comment>
<feature type="domain" description="ERAP1-like C-terminal" evidence="1">
    <location>
        <begin position="3"/>
        <end position="72"/>
    </location>
</feature>
<dbReference type="InterPro" id="IPR024571">
    <property type="entry name" value="ERAP1-like_C_dom"/>
</dbReference>
<dbReference type="Proteomes" id="UP000822369">
    <property type="component" value="Chromosome 11"/>
</dbReference>
<dbReference type="Pfam" id="PF11838">
    <property type="entry name" value="ERAP1_C"/>
    <property type="match status" value="1"/>
</dbReference>
<dbReference type="GO" id="GO:0004177">
    <property type="term" value="F:aminopeptidase activity"/>
    <property type="evidence" value="ECO:0007669"/>
    <property type="project" value="UniProtKB-KW"/>
</dbReference>
<evidence type="ECO:0000259" key="1">
    <source>
        <dbReference type="Pfam" id="PF11838"/>
    </source>
</evidence>
<proteinExistence type="predicted"/>
<gene>
    <name evidence="2" type="ORF">G4P62_019863</name>
</gene>
<dbReference type="KEGG" id="nfu:107373935"/>
<dbReference type="EMBL" id="JAAVVJ010000011">
    <property type="protein sequence ID" value="KAF7212955.1"/>
    <property type="molecule type" value="Genomic_DNA"/>
</dbReference>
<protein>
    <submittedName>
        <fullName evidence="2">Aminopeptidase N-like</fullName>
    </submittedName>
</protein>
<accession>A0A9D2Y2T9</accession>
<name>A0A9D2Y2T9_NOTFU</name>
<dbReference type="AlphaFoldDB" id="A0A9D2Y2T9"/>
<evidence type="ECO:0000313" key="2">
    <source>
        <dbReference type="EMBL" id="KAF7212955.1"/>
    </source>
</evidence>
<keyword evidence="2" id="KW-0645">Protease</keyword>
<keyword evidence="2" id="KW-0031">Aminopeptidase</keyword>
<dbReference type="Gene3D" id="1.25.50.20">
    <property type="match status" value="1"/>
</dbReference>
<sequence>MPLAWNFVRARWSYIFEQYGQGSFSFTNLISGITMRFSTEFELQELKRFKEDNLHVGFGSATLALEQAIEKTTANIKWVNENKAEVFKWFIKETT</sequence>
<reference evidence="2" key="1">
    <citation type="submission" date="2020-03" db="EMBL/GenBank/DDBJ databases">
        <title>Intra-Species Differences in Population Size shape Life History and Genome Evolution.</title>
        <authorList>
            <person name="Willemsen D."/>
            <person name="Cui R."/>
            <person name="Valenzano D.R."/>
        </authorList>
    </citation>
    <scope>NUCLEOTIDE SEQUENCE</scope>
    <source>
        <strain evidence="2">GRZ</strain>
        <tissue evidence="2">Whole</tissue>
    </source>
</reference>
<organism evidence="2 3">
    <name type="scientific">Nothobranchius furzeri</name>
    <name type="common">Turquoise killifish</name>
    <dbReference type="NCBI Taxonomy" id="105023"/>
    <lineage>
        <taxon>Eukaryota</taxon>
        <taxon>Metazoa</taxon>
        <taxon>Chordata</taxon>
        <taxon>Craniata</taxon>
        <taxon>Vertebrata</taxon>
        <taxon>Euteleostomi</taxon>
        <taxon>Actinopterygii</taxon>
        <taxon>Neopterygii</taxon>
        <taxon>Teleostei</taxon>
        <taxon>Neoteleostei</taxon>
        <taxon>Acanthomorphata</taxon>
        <taxon>Ovalentaria</taxon>
        <taxon>Atherinomorphae</taxon>
        <taxon>Cyprinodontiformes</taxon>
        <taxon>Nothobranchiidae</taxon>
        <taxon>Nothobranchius</taxon>
    </lineage>
</organism>
<keyword evidence="2" id="KW-0378">Hydrolase</keyword>
<evidence type="ECO:0000313" key="3">
    <source>
        <dbReference type="Proteomes" id="UP000822369"/>
    </source>
</evidence>